<protein>
    <recommendedName>
        <fullName evidence="4">Lipoprotein</fullName>
    </recommendedName>
</protein>
<proteinExistence type="predicted"/>
<evidence type="ECO:0008006" key="4">
    <source>
        <dbReference type="Google" id="ProtNLM"/>
    </source>
</evidence>
<reference evidence="3" key="1">
    <citation type="journal article" date="2019" name="Int. J. Syst. Evol. Microbiol.">
        <title>The Global Catalogue of Microorganisms (GCM) 10K type strain sequencing project: providing services to taxonomists for standard genome sequencing and annotation.</title>
        <authorList>
            <consortium name="The Broad Institute Genomics Platform"/>
            <consortium name="The Broad Institute Genome Sequencing Center for Infectious Disease"/>
            <person name="Wu L."/>
            <person name="Ma J."/>
        </authorList>
    </citation>
    <scope>NUCLEOTIDE SEQUENCE [LARGE SCALE GENOMIC DNA]</scope>
    <source>
        <strain evidence="3">CGMCC 1.19062</strain>
    </source>
</reference>
<evidence type="ECO:0000313" key="3">
    <source>
        <dbReference type="Proteomes" id="UP001597295"/>
    </source>
</evidence>
<sequence length="142" mass="16250">MKALILICMGLLPLPLQATPLSTADGQTLAVLRKLDLSTRALREEEPQRLAQNADRVRKLPHSIQLNLDSRGWRKFNFIPLERDLTNQVIAYEYVFLAHLRSQGAFLLAHIKAGRLNYLWINDQTGASEWLDRIPYIASDEQ</sequence>
<comment type="caution">
    <text evidence="2">The sequence shown here is derived from an EMBL/GenBank/DDBJ whole genome shotgun (WGS) entry which is preliminary data.</text>
</comment>
<dbReference type="RefSeq" id="WP_379875359.1">
    <property type="nucleotide sequence ID" value="NZ_JBHUIP010000004.1"/>
</dbReference>
<keyword evidence="3" id="KW-1185">Reference proteome</keyword>
<gene>
    <name evidence="2" type="ORF">ACFSM5_05845</name>
</gene>
<evidence type="ECO:0000313" key="2">
    <source>
        <dbReference type="EMBL" id="MFD2262404.1"/>
    </source>
</evidence>
<name>A0ABW5DPJ7_9PROT</name>
<dbReference type="EMBL" id="JBHUIP010000004">
    <property type="protein sequence ID" value="MFD2262404.1"/>
    <property type="molecule type" value="Genomic_DNA"/>
</dbReference>
<feature type="signal peptide" evidence="1">
    <location>
        <begin position="1"/>
        <end position="18"/>
    </location>
</feature>
<feature type="chain" id="PRO_5047502518" description="Lipoprotein" evidence="1">
    <location>
        <begin position="19"/>
        <end position="142"/>
    </location>
</feature>
<keyword evidence="1" id="KW-0732">Signal</keyword>
<dbReference type="Proteomes" id="UP001597295">
    <property type="component" value="Unassembled WGS sequence"/>
</dbReference>
<organism evidence="2 3">
    <name type="scientific">Lacibacterium aquatile</name>
    <dbReference type="NCBI Taxonomy" id="1168082"/>
    <lineage>
        <taxon>Bacteria</taxon>
        <taxon>Pseudomonadati</taxon>
        <taxon>Pseudomonadota</taxon>
        <taxon>Alphaproteobacteria</taxon>
        <taxon>Rhodospirillales</taxon>
        <taxon>Rhodospirillaceae</taxon>
    </lineage>
</organism>
<accession>A0ABW5DPJ7</accession>
<evidence type="ECO:0000256" key="1">
    <source>
        <dbReference type="SAM" id="SignalP"/>
    </source>
</evidence>